<name>A0AAW5MYZ3_9ESCH</name>
<dbReference type="EMBL" id="JANPXH010001788">
    <property type="protein sequence ID" value="MCR6679795.1"/>
    <property type="molecule type" value="Genomic_DNA"/>
</dbReference>
<dbReference type="InterPro" id="IPR050463">
    <property type="entry name" value="Gfo/Idh/MocA_oxidrdct_glycsds"/>
</dbReference>
<evidence type="ECO:0000313" key="3">
    <source>
        <dbReference type="EMBL" id="MCR6679795.1"/>
    </source>
</evidence>
<comment type="caution">
    <text evidence="3">The sequence shown here is derived from an EMBL/GenBank/DDBJ whole genome shotgun (WGS) entry which is preliminary data.</text>
</comment>
<accession>A0AAW5MYZ3</accession>
<evidence type="ECO:0000259" key="2">
    <source>
        <dbReference type="Pfam" id="PF01408"/>
    </source>
</evidence>
<dbReference type="PANTHER" id="PTHR43818">
    <property type="entry name" value="BCDNA.GH03377"/>
    <property type="match status" value="1"/>
</dbReference>
<evidence type="ECO:0000256" key="1">
    <source>
        <dbReference type="ARBA" id="ARBA00023002"/>
    </source>
</evidence>
<feature type="non-terminal residue" evidence="3">
    <location>
        <position position="78"/>
    </location>
</feature>
<dbReference type="InterPro" id="IPR000683">
    <property type="entry name" value="Gfo/Idh/MocA-like_OxRdtase_N"/>
</dbReference>
<feature type="domain" description="Gfo/Idh/MocA-like oxidoreductase N-terminal" evidence="2">
    <location>
        <begin position="8"/>
        <end position="77"/>
    </location>
</feature>
<gene>
    <name evidence="3" type="ORF">NVV43_30890</name>
</gene>
<dbReference type="AlphaFoldDB" id="A0AAW5MYZ3"/>
<dbReference type="PANTHER" id="PTHR43818:SF11">
    <property type="entry name" value="BCDNA.GH03377"/>
    <property type="match status" value="1"/>
</dbReference>
<evidence type="ECO:0000313" key="4">
    <source>
        <dbReference type="Proteomes" id="UP001206878"/>
    </source>
</evidence>
<dbReference type="InterPro" id="IPR036291">
    <property type="entry name" value="NAD(P)-bd_dom_sf"/>
</dbReference>
<organism evidence="3 4">
    <name type="scientific">Escherichia marmotae</name>
    <dbReference type="NCBI Taxonomy" id="1499973"/>
    <lineage>
        <taxon>Bacteria</taxon>
        <taxon>Pseudomonadati</taxon>
        <taxon>Pseudomonadota</taxon>
        <taxon>Gammaproteobacteria</taxon>
        <taxon>Enterobacterales</taxon>
        <taxon>Enterobacteriaceae</taxon>
        <taxon>Escherichia</taxon>
    </lineage>
</organism>
<proteinExistence type="predicted"/>
<dbReference type="GO" id="GO:0016491">
    <property type="term" value="F:oxidoreductase activity"/>
    <property type="evidence" value="ECO:0007669"/>
    <property type="project" value="UniProtKB-KW"/>
</dbReference>
<feature type="non-terminal residue" evidence="3">
    <location>
        <position position="1"/>
    </location>
</feature>
<reference evidence="3" key="1">
    <citation type="submission" date="2022-07" db="EMBL/GenBank/DDBJ databases">
        <title>Diversity of ethanolamine utilization by human commensal Escherichia coli.</title>
        <authorList>
            <person name="Jubelin G."/>
        </authorList>
    </citation>
    <scope>NUCLEOTIDE SEQUENCE</scope>
    <source>
        <strain evidence="3">S1</strain>
    </source>
</reference>
<dbReference type="GO" id="GO:0000166">
    <property type="term" value="F:nucleotide binding"/>
    <property type="evidence" value="ECO:0007669"/>
    <property type="project" value="InterPro"/>
</dbReference>
<protein>
    <submittedName>
        <fullName evidence="3">Gfo/Idh/MocA family oxidoreductase</fullName>
    </submittedName>
</protein>
<dbReference type="Proteomes" id="UP001206878">
    <property type="component" value="Unassembled WGS sequence"/>
</dbReference>
<dbReference type="SUPFAM" id="SSF51735">
    <property type="entry name" value="NAD(P)-binding Rossmann-fold domains"/>
    <property type="match status" value="1"/>
</dbReference>
<dbReference type="Gene3D" id="3.40.50.720">
    <property type="entry name" value="NAD(P)-binding Rossmann-like Domain"/>
    <property type="match status" value="1"/>
</dbReference>
<dbReference type="Pfam" id="PF01408">
    <property type="entry name" value="GFO_IDH_MocA"/>
    <property type="match status" value="1"/>
</dbReference>
<sequence length="78" mass="8059">GVASAGGISARTAGERFGFAFCASDPEEIFADADTRAVVIATRHDQHAPLVLRALEAGKIVLVEKPLALTGEELAAIV</sequence>
<keyword evidence="1" id="KW-0560">Oxidoreductase</keyword>